<evidence type="ECO:0000313" key="2">
    <source>
        <dbReference type="EMBL" id="OUP51140.1"/>
    </source>
</evidence>
<organism evidence="2 3">
    <name type="scientific">Butyricicoccus pullicaecorum</name>
    <dbReference type="NCBI Taxonomy" id="501571"/>
    <lineage>
        <taxon>Bacteria</taxon>
        <taxon>Bacillati</taxon>
        <taxon>Bacillota</taxon>
        <taxon>Clostridia</taxon>
        <taxon>Eubacteriales</taxon>
        <taxon>Butyricicoccaceae</taxon>
        <taxon>Butyricicoccus</taxon>
    </lineage>
</organism>
<dbReference type="Gene3D" id="2.60.40.10">
    <property type="entry name" value="Immunoglobulins"/>
    <property type="match status" value="2"/>
</dbReference>
<evidence type="ECO:0000313" key="3">
    <source>
        <dbReference type="Proteomes" id="UP000195897"/>
    </source>
</evidence>
<dbReference type="EMBL" id="NFKK01000024">
    <property type="protein sequence ID" value="OUP51140.1"/>
    <property type="molecule type" value="Genomic_DNA"/>
</dbReference>
<reference evidence="3" key="1">
    <citation type="submission" date="2017-04" db="EMBL/GenBank/DDBJ databases">
        <title>Function of individual gut microbiota members based on whole genome sequencing of pure cultures obtained from chicken caecum.</title>
        <authorList>
            <person name="Medvecky M."/>
            <person name="Cejkova D."/>
            <person name="Polansky O."/>
            <person name="Karasova D."/>
            <person name="Kubasova T."/>
            <person name="Cizek A."/>
            <person name="Rychlik I."/>
        </authorList>
    </citation>
    <scope>NUCLEOTIDE SEQUENCE [LARGE SCALE GENOMIC DNA]</scope>
    <source>
        <strain evidence="3">An180</strain>
    </source>
</reference>
<name>A0A1Y4L5K8_9FIRM</name>
<accession>A0A1Y4L5K8</accession>
<dbReference type="PROSITE" id="PS50853">
    <property type="entry name" value="FN3"/>
    <property type="match status" value="1"/>
</dbReference>
<dbReference type="SUPFAM" id="SSF49265">
    <property type="entry name" value="Fibronectin type III"/>
    <property type="match status" value="1"/>
</dbReference>
<evidence type="ECO:0000259" key="1">
    <source>
        <dbReference type="PROSITE" id="PS50853"/>
    </source>
</evidence>
<comment type="caution">
    <text evidence="2">The sequence shown here is derived from an EMBL/GenBank/DDBJ whole genome shotgun (WGS) entry which is preliminary data.</text>
</comment>
<protein>
    <recommendedName>
        <fullName evidence="1">Fibronectin type-III domain-containing protein</fullName>
    </recommendedName>
</protein>
<dbReference type="InterPro" id="IPR003961">
    <property type="entry name" value="FN3_dom"/>
</dbReference>
<feature type="domain" description="Fibronectin type-III" evidence="1">
    <location>
        <begin position="20"/>
        <end position="117"/>
    </location>
</feature>
<dbReference type="CDD" id="cd00063">
    <property type="entry name" value="FN3"/>
    <property type="match status" value="2"/>
</dbReference>
<feature type="non-terminal residue" evidence="2">
    <location>
        <position position="295"/>
    </location>
</feature>
<proteinExistence type="predicted"/>
<dbReference type="AlphaFoldDB" id="A0A1Y4L5K8"/>
<sequence>MIFPPTLFVSDDSYIIGNLAPSDPDSITIPDTIRGGEDTSVIWSAATDPDGNLDGYIVERSYNGGSSWSQIYQGRSTSTTTTIPFGTQTVMFRVCAYDTYGEKSGWRTSANKTVVNNRAPAAPPSISVPLSPAGGDKLTITWTASTDADGNLEGYELERQWDGAGAFTQIYKGAGLSYQDSIPKGEHTSVVYRVRAYDSFASYSSYTTSPSRTIDNNTAPVISCDLSGDLGEKSEGFTIPYTVSDAEQQEVSVTERVGDLVKRTYTATLGEQATFEITDEYFQKILNGAQTVQIV</sequence>
<gene>
    <name evidence="2" type="ORF">B5F17_13490</name>
</gene>
<dbReference type="Proteomes" id="UP000195897">
    <property type="component" value="Unassembled WGS sequence"/>
</dbReference>
<dbReference type="InterPro" id="IPR036116">
    <property type="entry name" value="FN3_sf"/>
</dbReference>
<dbReference type="InterPro" id="IPR013783">
    <property type="entry name" value="Ig-like_fold"/>
</dbReference>